<protein>
    <submittedName>
        <fullName evidence="1">Uncharacterized protein</fullName>
    </submittedName>
</protein>
<comment type="caution">
    <text evidence="1">The sequence shown here is derived from an EMBL/GenBank/DDBJ whole genome shotgun (WGS) entry which is preliminary data.</text>
</comment>
<gene>
    <name evidence="1" type="ORF">PUN28_000128</name>
</gene>
<evidence type="ECO:0000313" key="2">
    <source>
        <dbReference type="Proteomes" id="UP001430953"/>
    </source>
</evidence>
<sequence length="115" mass="12998">MEKTECLDPSKSNAGFQRTAFLRENYALLASPCAGNKRRTTYSRDEGVLLRSACISYIRALSPRPLAFAFAFSLACHLARRDRVAAREQCHVSRRHAYTRIGNLIIDRSLLPRAL</sequence>
<evidence type="ECO:0000313" key="1">
    <source>
        <dbReference type="EMBL" id="KAL0132144.1"/>
    </source>
</evidence>
<dbReference type="AlphaFoldDB" id="A0AAW2GY10"/>
<dbReference type="EMBL" id="JADYXP020000001">
    <property type="protein sequence ID" value="KAL0132144.1"/>
    <property type="molecule type" value="Genomic_DNA"/>
</dbReference>
<proteinExistence type="predicted"/>
<accession>A0AAW2GY10</accession>
<organism evidence="1 2">
    <name type="scientific">Cardiocondyla obscurior</name>
    <dbReference type="NCBI Taxonomy" id="286306"/>
    <lineage>
        <taxon>Eukaryota</taxon>
        <taxon>Metazoa</taxon>
        <taxon>Ecdysozoa</taxon>
        <taxon>Arthropoda</taxon>
        <taxon>Hexapoda</taxon>
        <taxon>Insecta</taxon>
        <taxon>Pterygota</taxon>
        <taxon>Neoptera</taxon>
        <taxon>Endopterygota</taxon>
        <taxon>Hymenoptera</taxon>
        <taxon>Apocrita</taxon>
        <taxon>Aculeata</taxon>
        <taxon>Formicoidea</taxon>
        <taxon>Formicidae</taxon>
        <taxon>Myrmicinae</taxon>
        <taxon>Cardiocondyla</taxon>
    </lineage>
</organism>
<dbReference type="Proteomes" id="UP001430953">
    <property type="component" value="Unassembled WGS sequence"/>
</dbReference>
<reference evidence="1 2" key="1">
    <citation type="submission" date="2023-03" db="EMBL/GenBank/DDBJ databases">
        <title>High recombination rates correlate with genetic variation in Cardiocondyla obscurior ants.</title>
        <authorList>
            <person name="Errbii M."/>
        </authorList>
    </citation>
    <scope>NUCLEOTIDE SEQUENCE [LARGE SCALE GENOMIC DNA]</scope>
    <source>
        <strain evidence="1">Alpha-2009</strain>
        <tissue evidence="1">Whole body</tissue>
    </source>
</reference>
<keyword evidence="2" id="KW-1185">Reference proteome</keyword>
<name>A0AAW2GY10_9HYME</name>